<organism evidence="1 2">
    <name type="scientific">Terriglobus saanensis (strain ATCC BAA-1853 / DSM 23119 / SP1PR4)</name>
    <dbReference type="NCBI Taxonomy" id="401053"/>
    <lineage>
        <taxon>Bacteria</taxon>
        <taxon>Pseudomonadati</taxon>
        <taxon>Acidobacteriota</taxon>
        <taxon>Terriglobia</taxon>
        <taxon>Terriglobales</taxon>
        <taxon>Acidobacteriaceae</taxon>
        <taxon>Terriglobus</taxon>
    </lineage>
</organism>
<dbReference type="EMBL" id="CP002467">
    <property type="protein sequence ID" value="ADV84549.1"/>
    <property type="molecule type" value="Genomic_DNA"/>
</dbReference>
<gene>
    <name evidence="1" type="ordered locus">AciPR4_3800</name>
</gene>
<proteinExistence type="predicted"/>
<evidence type="ECO:0008006" key="3">
    <source>
        <dbReference type="Google" id="ProtNLM"/>
    </source>
</evidence>
<dbReference type="eggNOG" id="ENOG502ZB4S">
    <property type="taxonomic scope" value="Bacteria"/>
</dbReference>
<dbReference type="STRING" id="401053.AciPR4_3800"/>
<sequence>MVFALNWILFSHRFALEGNVFLNGLNHCKRWVCGAVLAVAACPWVGARAQTAATVTPKTTLAQKLSNFVSPQGGIDPAQAPVLQPPAAGYSFPQKQTLTYAVDWRVFTAGVAVFKLEQVGPVTKVSATADTVGATNMIYQVVDRFQSSFNTQTGCSVGFSKQTQEGRRKVSSDLIFQPPAAAGQLGKQVQVERNLGKGTVKQLEAPIPACVTDSLSGIFYVGSQRLIPGGDIKLPLADAMRTVAVTMRVEAHEEVKTPAGTFQTVRVQPTADAGVVKNRGTITIWYTDDVRHLPVQIRAKLFWGTITFHLQSVS</sequence>
<dbReference type="Proteomes" id="UP000006844">
    <property type="component" value="Chromosome"/>
</dbReference>
<dbReference type="InterPro" id="IPR021457">
    <property type="entry name" value="DUF3108"/>
</dbReference>
<reference evidence="1 2" key="1">
    <citation type="journal article" date="2012" name="Stand. Genomic Sci.">
        <title>Complete genome sequence of Terriglobus saanensis type strain SP1PR4(T), an Acidobacteria from tundra soil.</title>
        <authorList>
            <person name="Rawat S.R."/>
            <person name="Mannisto M.K."/>
            <person name="Starovoytov V."/>
            <person name="Goodwin L."/>
            <person name="Nolan M."/>
            <person name="Hauser L."/>
            <person name="Land M."/>
            <person name="Davenport K.W."/>
            <person name="Woyke T."/>
            <person name="Haggblom M.M."/>
        </authorList>
    </citation>
    <scope>NUCLEOTIDE SEQUENCE</scope>
    <source>
        <strain evidence="2">ATCC BAA-1853 / DSM 23119 / SP1PR4</strain>
    </source>
</reference>
<accession>E8V1D4</accession>
<keyword evidence="2" id="KW-1185">Reference proteome</keyword>
<evidence type="ECO:0000313" key="1">
    <source>
        <dbReference type="EMBL" id="ADV84549.1"/>
    </source>
</evidence>
<dbReference type="Pfam" id="PF11306">
    <property type="entry name" value="DUF3108"/>
    <property type="match status" value="1"/>
</dbReference>
<dbReference type="KEGG" id="tsa:AciPR4_3800"/>
<dbReference type="HOGENOM" id="CLU_073797_3_0_0"/>
<protein>
    <recommendedName>
        <fullName evidence="3">DUF3108 domain-containing protein</fullName>
    </recommendedName>
</protein>
<dbReference type="Gene3D" id="2.40.360.20">
    <property type="match status" value="1"/>
</dbReference>
<name>E8V1D4_TERSS</name>
<evidence type="ECO:0000313" key="2">
    <source>
        <dbReference type="Proteomes" id="UP000006844"/>
    </source>
</evidence>
<dbReference type="AlphaFoldDB" id="E8V1D4"/>